<accession>A0ABV7SWN3</accession>
<evidence type="ECO:0000256" key="9">
    <source>
        <dbReference type="HAMAP-Rule" id="MF_00969"/>
    </source>
</evidence>
<dbReference type="PROSITE" id="PS51194">
    <property type="entry name" value="HELICASE_CTER"/>
    <property type="match status" value="1"/>
</dbReference>
<dbReference type="SUPFAM" id="SSF143517">
    <property type="entry name" value="TRCF domain-like"/>
    <property type="match status" value="1"/>
</dbReference>
<dbReference type="PROSITE" id="PS51192">
    <property type="entry name" value="HELICASE_ATP_BIND_1"/>
    <property type="match status" value="1"/>
</dbReference>
<comment type="function">
    <text evidence="9">Couples transcription and DNA repair by recognizing RNA polymerase (RNAP) stalled at DNA lesions. Mediates ATP-dependent release of RNAP and its truncated transcript from the DNA, and recruitment of nucleotide excision repair machinery to the damaged site.</text>
</comment>
<name>A0ABV7SWN3_9SPHN</name>
<keyword evidence="3 9" id="KW-0227">DNA damage</keyword>
<dbReference type="Pfam" id="PF17757">
    <property type="entry name" value="UvrB_inter"/>
    <property type="match status" value="1"/>
</dbReference>
<evidence type="ECO:0000256" key="1">
    <source>
        <dbReference type="ARBA" id="ARBA00022490"/>
    </source>
</evidence>
<dbReference type="InterPro" id="IPR005118">
    <property type="entry name" value="TRCF_C"/>
</dbReference>
<evidence type="ECO:0000256" key="5">
    <source>
        <dbReference type="ARBA" id="ARBA00022806"/>
    </source>
</evidence>
<dbReference type="GO" id="GO:0004386">
    <property type="term" value="F:helicase activity"/>
    <property type="evidence" value="ECO:0007669"/>
    <property type="project" value="UniProtKB-KW"/>
</dbReference>
<evidence type="ECO:0000256" key="8">
    <source>
        <dbReference type="ARBA" id="ARBA00023204"/>
    </source>
</evidence>
<dbReference type="InterPro" id="IPR037235">
    <property type="entry name" value="TRCF-like_C_D7"/>
</dbReference>
<evidence type="ECO:0000256" key="3">
    <source>
        <dbReference type="ARBA" id="ARBA00022763"/>
    </source>
</evidence>
<comment type="similarity">
    <text evidence="9">In the N-terminal section; belongs to the UvrB family.</text>
</comment>
<dbReference type="RefSeq" id="WP_261292737.1">
    <property type="nucleotide sequence ID" value="NZ_JANQBK010000001.1"/>
</dbReference>
<feature type="domain" description="Helicase ATP-binding" evidence="10">
    <location>
        <begin position="528"/>
        <end position="688"/>
    </location>
</feature>
<keyword evidence="1 9" id="KW-0963">Cytoplasm</keyword>
<dbReference type="SUPFAM" id="SSF141259">
    <property type="entry name" value="CarD-like"/>
    <property type="match status" value="1"/>
</dbReference>
<dbReference type="SMART" id="SM00982">
    <property type="entry name" value="TRCF"/>
    <property type="match status" value="1"/>
</dbReference>
<dbReference type="SMART" id="SM00490">
    <property type="entry name" value="HELICc"/>
    <property type="match status" value="1"/>
</dbReference>
<dbReference type="InterPro" id="IPR001650">
    <property type="entry name" value="Helicase_C-like"/>
</dbReference>
<dbReference type="InterPro" id="IPR041471">
    <property type="entry name" value="UvrB_inter"/>
</dbReference>
<dbReference type="InterPro" id="IPR003711">
    <property type="entry name" value="CarD-like/TRCF_RID"/>
</dbReference>
<keyword evidence="7 9" id="KW-0238">DNA-binding</keyword>
<evidence type="ECO:0000256" key="4">
    <source>
        <dbReference type="ARBA" id="ARBA00022801"/>
    </source>
</evidence>
<evidence type="ECO:0000256" key="6">
    <source>
        <dbReference type="ARBA" id="ARBA00022840"/>
    </source>
</evidence>
<keyword evidence="13" id="KW-1185">Reference proteome</keyword>
<evidence type="ECO:0000313" key="13">
    <source>
        <dbReference type="Proteomes" id="UP001595713"/>
    </source>
</evidence>
<comment type="subcellular location">
    <subcellularLocation>
        <location evidence="9">Cytoplasm</location>
    </subcellularLocation>
</comment>
<evidence type="ECO:0000256" key="7">
    <source>
        <dbReference type="ARBA" id="ARBA00023125"/>
    </source>
</evidence>
<dbReference type="Gene3D" id="3.90.1150.50">
    <property type="entry name" value="Transcription-repair-coupling factor, D7 domain"/>
    <property type="match status" value="1"/>
</dbReference>
<gene>
    <name evidence="9" type="primary">mfd</name>
    <name evidence="12" type="ORF">ACFONA_14615</name>
</gene>
<dbReference type="Pfam" id="PF03461">
    <property type="entry name" value="TRCF"/>
    <property type="match status" value="1"/>
</dbReference>
<evidence type="ECO:0000259" key="11">
    <source>
        <dbReference type="PROSITE" id="PS51194"/>
    </source>
</evidence>
<dbReference type="InterPro" id="IPR047112">
    <property type="entry name" value="RecG/Mfd"/>
</dbReference>
<sequence>MNLAYIATCIAKTLDTDDIVFLADDEQQADALSCALAAILPPGCVFFIPSSDTLPGDVTPASPANTGRRVAALRALRVAEQQADRPHLACILSGEAAARRYPHPKALDAALPRLAIDDTVDTDGFADTLADLGYVADDRVDEPGEMAVRGEVIDIYPADAGLPARIDIADGRIVAIRSYDPVTQRTVAELDSLEIGRAAEPPLAEATPILAHLQPTLIALSGEADKRRRRFVQLADDAVGGGGAAIDAIDDKAWKAALKGWRTIDFADEIVPVPHFAEARSPLAAFTRFAKPLLEEGRALLLAGSQRDIRFLRAKIAKRLARELADLCSWDEAIALAPGSAATLCMPVDAGFVDDDRVVIAAADLLGSRALLGDTPASVGTPWVSAGAEIRIGDVVVHEDHGVALVAGLEPAPIADNDAGEMVALEYAGGARRLVAIDDADRLWRYGADPDAVTLDKLDGSSWHKRRGDIDAAIAESARGLAALAAARATLEAPVLDPDPAAYEKFANGFPFNETADQARAIGAVRDDLASGRPMDRLVVGDVGYGKTEVALRAAAFAALAGHQVVIAAPTTVLVRQHLESFRRRFKKSGITVAGLSRLSSAAEKKATKAGLADGSIQIVIGTGAVMAKGVSYAKLGLVVIDEEQRFGAADKTRLRGAGEVHLLTLSATPIPRTLQMALVGLQQISIIATPPARRQPIRTSLDTYDDMRIRTALQREKGRGGQSFVVVPRIEDMAQIGDKLRRLAPDLSLVEAHGKMPAAEIDEVMVAFAEGRGDILLATNIIEAGLDVPRANTMIVWRADRFGLAQLHQLRGRVGRGNRRGQVVLLTEATDSIGERTLKRLRTLATFDRLGAGFDISAQDLDMRGAGDLLGETQAGHTKLIGIDLYQHLLGSALRQARGEDVERWTPELHLGTAGALPESWIPEADIRLSLYVRLARLADETELAAFEEELLDRFGPAPAPAEALLARARLRLAARDAKVQRIDAGAAAIALTPRRDFKADTAAAGLTEKNGRFLLAEQTEEAQRVDRVQALLEALAA</sequence>
<dbReference type="Pfam" id="PF02559">
    <property type="entry name" value="CarD_TRCF_RID"/>
    <property type="match status" value="1"/>
</dbReference>
<organism evidence="12 13">
    <name type="scientific">Sphingomonas hylomeconis</name>
    <dbReference type="NCBI Taxonomy" id="1395958"/>
    <lineage>
        <taxon>Bacteria</taxon>
        <taxon>Pseudomonadati</taxon>
        <taxon>Pseudomonadota</taxon>
        <taxon>Alphaproteobacteria</taxon>
        <taxon>Sphingomonadales</taxon>
        <taxon>Sphingomonadaceae</taxon>
        <taxon>Sphingomonas</taxon>
    </lineage>
</organism>
<keyword evidence="8 9" id="KW-0234">DNA repair</keyword>
<protein>
    <recommendedName>
        <fullName evidence="9">Transcription-repair-coupling factor</fullName>
        <shortName evidence="9">TRCF</shortName>
        <ecNumber evidence="9">3.6.4.-</ecNumber>
    </recommendedName>
</protein>
<dbReference type="InterPro" id="IPR036101">
    <property type="entry name" value="CarD-like/TRCF_RID_sf"/>
</dbReference>
<proteinExistence type="inferred from homology"/>
<reference evidence="13" key="1">
    <citation type="journal article" date="2019" name="Int. J. Syst. Evol. Microbiol.">
        <title>The Global Catalogue of Microorganisms (GCM) 10K type strain sequencing project: providing services to taxonomists for standard genome sequencing and annotation.</title>
        <authorList>
            <consortium name="The Broad Institute Genomics Platform"/>
            <consortium name="The Broad Institute Genome Sequencing Center for Infectious Disease"/>
            <person name="Wu L."/>
            <person name="Ma J."/>
        </authorList>
    </citation>
    <scope>NUCLEOTIDE SEQUENCE [LARGE SCALE GENOMIC DNA]</scope>
    <source>
        <strain evidence="13">KCTC 42739</strain>
    </source>
</reference>
<evidence type="ECO:0000259" key="10">
    <source>
        <dbReference type="PROSITE" id="PS51192"/>
    </source>
</evidence>
<dbReference type="SMART" id="SM01058">
    <property type="entry name" value="CarD_TRCF"/>
    <property type="match status" value="1"/>
</dbReference>
<evidence type="ECO:0000313" key="12">
    <source>
        <dbReference type="EMBL" id="MFC3581403.1"/>
    </source>
</evidence>
<keyword evidence="5 12" id="KW-0347">Helicase</keyword>
<dbReference type="EMBL" id="JBHRXP010000007">
    <property type="protein sequence ID" value="MFC3581403.1"/>
    <property type="molecule type" value="Genomic_DNA"/>
</dbReference>
<dbReference type="InterPro" id="IPR027417">
    <property type="entry name" value="P-loop_NTPase"/>
</dbReference>
<evidence type="ECO:0000256" key="2">
    <source>
        <dbReference type="ARBA" id="ARBA00022741"/>
    </source>
</evidence>
<dbReference type="HAMAP" id="MF_00969">
    <property type="entry name" value="TRCF"/>
    <property type="match status" value="1"/>
</dbReference>
<keyword evidence="6 9" id="KW-0067">ATP-binding</keyword>
<keyword evidence="2 9" id="KW-0547">Nucleotide-binding</keyword>
<feature type="domain" description="Helicase C-terminal" evidence="11">
    <location>
        <begin position="709"/>
        <end position="863"/>
    </location>
</feature>
<dbReference type="SMART" id="SM00487">
    <property type="entry name" value="DEXDc"/>
    <property type="match status" value="1"/>
</dbReference>
<dbReference type="InterPro" id="IPR011545">
    <property type="entry name" value="DEAD/DEAH_box_helicase_dom"/>
</dbReference>
<dbReference type="EC" id="3.6.4.-" evidence="9"/>
<keyword evidence="4 9" id="KW-0378">Hydrolase</keyword>
<dbReference type="PANTHER" id="PTHR47964">
    <property type="entry name" value="ATP-DEPENDENT DNA HELICASE HOMOLOG RECG, CHLOROPLASTIC"/>
    <property type="match status" value="1"/>
</dbReference>
<dbReference type="InterPro" id="IPR014001">
    <property type="entry name" value="Helicase_ATP-bd"/>
</dbReference>
<dbReference type="Gene3D" id="2.40.10.170">
    <property type="match status" value="1"/>
</dbReference>
<dbReference type="Proteomes" id="UP001595713">
    <property type="component" value="Unassembled WGS sequence"/>
</dbReference>
<comment type="similarity">
    <text evidence="9">In the C-terminal section; belongs to the helicase family. RecG subfamily.</text>
</comment>
<dbReference type="SUPFAM" id="SSF52540">
    <property type="entry name" value="P-loop containing nucleoside triphosphate hydrolases"/>
    <property type="match status" value="2"/>
</dbReference>
<dbReference type="InterPro" id="IPR004576">
    <property type="entry name" value="Mfd"/>
</dbReference>
<dbReference type="Gene3D" id="3.30.2060.10">
    <property type="entry name" value="Penicillin-binding protein 1b domain"/>
    <property type="match status" value="1"/>
</dbReference>
<comment type="caution">
    <text evidence="12">The sequence shown here is derived from an EMBL/GenBank/DDBJ whole genome shotgun (WGS) entry which is preliminary data.</text>
</comment>
<dbReference type="Gene3D" id="3.40.50.300">
    <property type="entry name" value="P-loop containing nucleotide triphosphate hydrolases"/>
    <property type="match status" value="2"/>
</dbReference>
<dbReference type="Pfam" id="PF00271">
    <property type="entry name" value="Helicase_C"/>
    <property type="match status" value="1"/>
</dbReference>
<dbReference type="Pfam" id="PF00270">
    <property type="entry name" value="DEAD"/>
    <property type="match status" value="1"/>
</dbReference>
<dbReference type="PANTHER" id="PTHR47964:SF1">
    <property type="entry name" value="ATP-DEPENDENT DNA HELICASE HOMOLOG RECG, CHLOROPLASTIC"/>
    <property type="match status" value="1"/>
</dbReference>